<feature type="compositionally biased region" description="Polar residues" evidence="1">
    <location>
        <begin position="1"/>
        <end position="18"/>
    </location>
</feature>
<organism evidence="2">
    <name type="scientific">Graphocephala atropunctata</name>
    <dbReference type="NCBI Taxonomy" id="36148"/>
    <lineage>
        <taxon>Eukaryota</taxon>
        <taxon>Metazoa</taxon>
        <taxon>Ecdysozoa</taxon>
        <taxon>Arthropoda</taxon>
        <taxon>Hexapoda</taxon>
        <taxon>Insecta</taxon>
        <taxon>Pterygota</taxon>
        <taxon>Neoptera</taxon>
        <taxon>Paraneoptera</taxon>
        <taxon>Hemiptera</taxon>
        <taxon>Auchenorrhyncha</taxon>
        <taxon>Membracoidea</taxon>
        <taxon>Cicadellidae</taxon>
        <taxon>Cicadellinae</taxon>
        <taxon>Cicadellini</taxon>
        <taxon>Graphocephala</taxon>
    </lineage>
</organism>
<dbReference type="AlphaFoldDB" id="A0A1B6LUQ5"/>
<feature type="non-terminal residue" evidence="2">
    <location>
        <position position="1"/>
    </location>
</feature>
<dbReference type="EMBL" id="GEBQ01012600">
    <property type="protein sequence ID" value="JAT27377.1"/>
    <property type="molecule type" value="Transcribed_RNA"/>
</dbReference>
<name>A0A1B6LUQ5_9HEMI</name>
<feature type="region of interest" description="Disordered" evidence="1">
    <location>
        <begin position="1"/>
        <end position="22"/>
    </location>
</feature>
<feature type="non-terminal residue" evidence="2">
    <location>
        <position position="112"/>
    </location>
</feature>
<evidence type="ECO:0000256" key="1">
    <source>
        <dbReference type="SAM" id="MobiDB-lite"/>
    </source>
</evidence>
<accession>A0A1B6LUQ5</accession>
<evidence type="ECO:0000313" key="2">
    <source>
        <dbReference type="EMBL" id="JAT27377.1"/>
    </source>
</evidence>
<sequence length="112" mass="12229">LVPTTSNSETDSGSSEASTVIHLGSREDVQKKVDYFEAKKEKGETNELDGRVSRSVGDIRPFSQEIKYRAKSAPSALTGKKSKTNLVPSESFSDLKELFGEKRASVYATTPL</sequence>
<reference evidence="2" key="1">
    <citation type="submission" date="2015-11" db="EMBL/GenBank/DDBJ databases">
        <title>De novo transcriptome assembly of four potential Pierce s Disease insect vectors from Arizona vineyards.</title>
        <authorList>
            <person name="Tassone E.E."/>
        </authorList>
    </citation>
    <scope>NUCLEOTIDE SEQUENCE</scope>
</reference>
<proteinExistence type="predicted"/>
<protein>
    <submittedName>
        <fullName evidence="2">Uncharacterized protein</fullName>
    </submittedName>
</protein>
<gene>
    <name evidence="2" type="ORF">g.2446</name>
</gene>